<dbReference type="SUPFAM" id="SSF54211">
    <property type="entry name" value="Ribosomal protein S5 domain 2-like"/>
    <property type="match status" value="1"/>
</dbReference>
<keyword evidence="3 14" id="KW-0732">Signal</keyword>
<dbReference type="Pfam" id="PF13589">
    <property type="entry name" value="HATPase_c_3"/>
    <property type="match status" value="1"/>
</dbReference>
<dbReference type="EMBL" id="JAMZMK010009201">
    <property type="protein sequence ID" value="KAI7736733.1"/>
    <property type="molecule type" value="Genomic_DNA"/>
</dbReference>
<dbReference type="SUPFAM" id="SSF110942">
    <property type="entry name" value="HSP90 C-terminal domain"/>
    <property type="match status" value="1"/>
</dbReference>
<proteinExistence type="inferred from homology"/>
<evidence type="ECO:0000256" key="11">
    <source>
        <dbReference type="ARBA" id="ARBA00076587"/>
    </source>
</evidence>
<dbReference type="InterPro" id="IPR003594">
    <property type="entry name" value="HATPase_dom"/>
</dbReference>
<evidence type="ECO:0000256" key="7">
    <source>
        <dbReference type="ARBA" id="ARBA00022840"/>
    </source>
</evidence>
<dbReference type="GO" id="GO:0051082">
    <property type="term" value="F:unfolded protein binding"/>
    <property type="evidence" value="ECO:0007669"/>
    <property type="project" value="InterPro"/>
</dbReference>
<comment type="subcellular location">
    <subcellularLocation>
        <location evidence="1">Endoplasmic reticulum lumen</location>
    </subcellularLocation>
</comment>
<evidence type="ECO:0000256" key="5">
    <source>
        <dbReference type="ARBA" id="ARBA00022824"/>
    </source>
</evidence>
<dbReference type="PIRSF" id="PIRSF002583">
    <property type="entry name" value="Hsp90"/>
    <property type="match status" value="1"/>
</dbReference>
<dbReference type="InterPro" id="IPR020568">
    <property type="entry name" value="Ribosomal_Su5_D2-typ_SF"/>
</dbReference>
<feature type="chain" id="PRO_5042167289" description="Endoplasmin homolog" evidence="14">
    <location>
        <begin position="24"/>
        <end position="819"/>
    </location>
</feature>
<dbReference type="FunFam" id="3.30.565.10:FF:000005">
    <property type="entry name" value="Heat shock protein 90"/>
    <property type="match status" value="1"/>
</dbReference>
<evidence type="ECO:0000256" key="8">
    <source>
        <dbReference type="ARBA" id="ARBA00023180"/>
    </source>
</evidence>
<dbReference type="HAMAP" id="MF_00505">
    <property type="entry name" value="HSP90"/>
    <property type="match status" value="1"/>
</dbReference>
<keyword evidence="9" id="KW-0143">Chaperone</keyword>
<dbReference type="SMART" id="SM00387">
    <property type="entry name" value="HATPase_c"/>
    <property type="match status" value="1"/>
</dbReference>
<dbReference type="Gene3D" id="3.30.230.80">
    <property type="match status" value="1"/>
</dbReference>
<dbReference type="Proteomes" id="UP001206925">
    <property type="component" value="Unassembled WGS sequence"/>
</dbReference>
<feature type="binding site" evidence="12">
    <location>
        <begin position="175"/>
        <end position="176"/>
    </location>
    <ligand>
        <name>ATP</name>
        <dbReference type="ChEBI" id="CHEBI:30616"/>
    </ligand>
</feature>
<dbReference type="InterPro" id="IPR001404">
    <property type="entry name" value="Hsp90_fam"/>
</dbReference>
<feature type="binding site" evidence="12">
    <location>
        <position position="160"/>
    </location>
    <ligand>
        <name>ATP</name>
        <dbReference type="ChEBI" id="CHEBI:30616"/>
    </ligand>
</feature>
<feature type="signal peptide" evidence="14">
    <location>
        <begin position="1"/>
        <end position="23"/>
    </location>
</feature>
<feature type="binding site" evidence="12">
    <location>
        <position position="168"/>
    </location>
    <ligand>
        <name>ATP</name>
        <dbReference type="ChEBI" id="CHEBI:30616"/>
    </ligand>
</feature>
<comment type="similarity">
    <text evidence="2">Belongs to the heat shock protein 90 family.</text>
</comment>
<protein>
    <recommendedName>
        <fullName evidence="10">Endoplasmin homolog</fullName>
    </recommendedName>
    <alternativeName>
        <fullName evidence="11">Glucose-regulated protein 94 homolog</fullName>
    </alternativeName>
</protein>
<dbReference type="GO" id="GO:0140662">
    <property type="term" value="F:ATP-dependent protein folding chaperone"/>
    <property type="evidence" value="ECO:0007669"/>
    <property type="project" value="InterPro"/>
</dbReference>
<sequence length="819" mass="94068">MRKWTLPSVLFLLCLLFLLPDHGRKLHANAESDADELVDPPKVEEKLGAVPHGLSTDSDVAKREAESMSRKNLRSNAEKFEFQAEVSRLMDILVNSLYSNKDIFLRELISNASDALDKIRFLSLTDKEVLGEGDDAKLEIQIKLDKENKILSIRDRGVGMTKEDLIKNLGTIAKSGTSAFVEKMQTGGDLNLIGQFGVGFYSVYLVADYVEVISKHNDDKQYVWESKADGAFAISEDTYNEPIGRGTEIRLHLREEAGEYLEESKLKDLVKKYSEFINFPIYLWATKEVDVEVPADEDDSSDDEEKPESTEGEEKEDEDTDKEEDEDKPKTKTVKETTYEWERLNDVKAIWLRSPKEVTEEEYTKFYHTLAKDFGDEKPMAWSHFNAEGDVEFKAVLFVPPKAPADLYESYYNSNKSNLKLYVRRVFISDEFDELLPKYLSFLLGLVDSDTLPLNVSREMLQQHSSLKTIKKKLIRKALDMIRKLAEEDPDEIHDKEKKEVEESKENDEKRGQYTKFWNEFGKSIKLGIIEDATNRNRLAKLLRFETTTSDGKLTSLDQYISRMKSGQKDIFYITGSSKEQLEKSPFLERLKKKNLEVIFFTDPVDEYLMQYLMDYEDKKFQNVSKEGLKLGKDSKDKEVKESFKELTKWWKEALATDNVDDVKISNRLADTPCVVVTSKYGWSANMERIMQSQTLSDASKQAYMRGKRVLEINARHPIIKELRERVVKDPEDASVKTTAQLMYQTALMESGFMLPDPKDFASRIYDSVKASLSISPDAAVEEEDEVEEAPEVENTSTEKGETDSTPTEEEHEDIKDEL</sequence>
<feature type="compositionally biased region" description="Acidic residues" evidence="13">
    <location>
        <begin position="294"/>
        <end position="326"/>
    </location>
</feature>
<feature type="binding site" evidence="12">
    <location>
        <position position="247"/>
    </location>
    <ligand>
        <name>ATP</name>
        <dbReference type="ChEBI" id="CHEBI:30616"/>
    </ligand>
</feature>
<feature type="binding site" evidence="12">
    <location>
        <position position="107"/>
    </location>
    <ligand>
        <name>ATP</name>
        <dbReference type="ChEBI" id="CHEBI:30616"/>
    </ligand>
</feature>
<dbReference type="CDD" id="cd16927">
    <property type="entry name" value="HATPase_Hsp90-like"/>
    <property type="match status" value="1"/>
</dbReference>
<keyword evidence="17" id="KW-1185">Reference proteome</keyword>
<evidence type="ECO:0000259" key="15">
    <source>
        <dbReference type="SMART" id="SM00387"/>
    </source>
</evidence>
<evidence type="ECO:0000256" key="12">
    <source>
        <dbReference type="PIRSR" id="PIRSR002583-1"/>
    </source>
</evidence>
<dbReference type="GO" id="GO:0005788">
    <property type="term" value="C:endoplasmic reticulum lumen"/>
    <property type="evidence" value="ECO:0007669"/>
    <property type="project" value="UniProtKB-SubCell"/>
</dbReference>
<dbReference type="PROSITE" id="PS00298">
    <property type="entry name" value="HSP90"/>
    <property type="match status" value="1"/>
</dbReference>
<feature type="binding site" evidence="12">
    <location>
        <begin position="195"/>
        <end position="200"/>
    </location>
    <ligand>
        <name>ATP</name>
        <dbReference type="ChEBI" id="CHEBI:30616"/>
    </ligand>
</feature>
<reference evidence="16" key="1">
    <citation type="submission" date="2022-06" db="EMBL/GenBank/DDBJ databases">
        <title>Uncovering the hologenomic basis of an extraordinary plant invasion.</title>
        <authorList>
            <person name="Bieker V.C."/>
            <person name="Martin M.D."/>
            <person name="Gilbert T."/>
            <person name="Hodgins K."/>
            <person name="Battlay P."/>
            <person name="Petersen B."/>
            <person name="Wilson J."/>
        </authorList>
    </citation>
    <scope>NUCLEOTIDE SEQUENCE</scope>
    <source>
        <strain evidence="16">AA19_3_7</strain>
        <tissue evidence="16">Leaf</tissue>
    </source>
</reference>
<evidence type="ECO:0000256" key="14">
    <source>
        <dbReference type="SAM" id="SignalP"/>
    </source>
</evidence>
<accession>A0AAD5C8W4</accession>
<evidence type="ECO:0000256" key="1">
    <source>
        <dbReference type="ARBA" id="ARBA00004319"/>
    </source>
</evidence>
<dbReference type="FunFam" id="1.20.120.790:FF:000005">
    <property type="entry name" value="Endoplasmin-like isoform B"/>
    <property type="match status" value="1"/>
</dbReference>
<evidence type="ECO:0000256" key="9">
    <source>
        <dbReference type="ARBA" id="ARBA00023186"/>
    </source>
</evidence>
<keyword evidence="7 12" id="KW-0067">ATP-binding</keyword>
<dbReference type="NCBIfam" id="NF003555">
    <property type="entry name" value="PRK05218.1"/>
    <property type="match status" value="1"/>
</dbReference>
<evidence type="ECO:0000256" key="4">
    <source>
        <dbReference type="ARBA" id="ARBA00022741"/>
    </source>
</evidence>
<keyword evidence="8" id="KW-0325">Glycoprotein</keyword>
<dbReference type="Gene3D" id="3.40.50.11260">
    <property type="match status" value="1"/>
</dbReference>
<dbReference type="SUPFAM" id="SSF55874">
    <property type="entry name" value="ATPase domain of HSP90 chaperone/DNA topoisomerase II/histidine kinase"/>
    <property type="match status" value="1"/>
</dbReference>
<gene>
    <name evidence="16" type="ORF">M8C21_023964</name>
</gene>
<feature type="compositionally biased region" description="Acidic residues" evidence="13">
    <location>
        <begin position="780"/>
        <end position="792"/>
    </location>
</feature>
<evidence type="ECO:0000256" key="6">
    <source>
        <dbReference type="ARBA" id="ARBA00022837"/>
    </source>
</evidence>
<evidence type="ECO:0000256" key="3">
    <source>
        <dbReference type="ARBA" id="ARBA00022729"/>
    </source>
</evidence>
<dbReference type="Gene3D" id="3.30.565.10">
    <property type="entry name" value="Histidine kinase-like ATPase, C-terminal domain"/>
    <property type="match status" value="1"/>
</dbReference>
<feature type="binding site" evidence="12">
    <location>
        <position position="458"/>
    </location>
    <ligand>
        <name>ATP</name>
        <dbReference type="ChEBI" id="CHEBI:30616"/>
    </ligand>
</feature>
<evidence type="ECO:0000256" key="10">
    <source>
        <dbReference type="ARBA" id="ARBA00073396"/>
    </source>
</evidence>
<keyword evidence="6" id="KW-0106">Calcium</keyword>
<dbReference type="InterPro" id="IPR020575">
    <property type="entry name" value="Hsp90_N"/>
</dbReference>
<feature type="binding site" evidence="12">
    <location>
        <position position="111"/>
    </location>
    <ligand>
        <name>ATP</name>
        <dbReference type="ChEBI" id="CHEBI:30616"/>
    </ligand>
</feature>
<feature type="region of interest" description="Disordered" evidence="13">
    <location>
        <begin position="775"/>
        <end position="819"/>
    </location>
</feature>
<keyword evidence="4 12" id="KW-0547">Nucleotide-binding</keyword>
<evidence type="ECO:0000256" key="13">
    <source>
        <dbReference type="SAM" id="MobiDB-lite"/>
    </source>
</evidence>
<dbReference type="AlphaFoldDB" id="A0AAD5C8W4"/>
<dbReference type="InterPro" id="IPR037196">
    <property type="entry name" value="HSP90_C"/>
</dbReference>
<evidence type="ECO:0000313" key="16">
    <source>
        <dbReference type="EMBL" id="KAI7736733.1"/>
    </source>
</evidence>
<feature type="binding site" evidence="12">
    <location>
        <position position="155"/>
    </location>
    <ligand>
        <name>ATP</name>
        <dbReference type="ChEBI" id="CHEBI:30616"/>
    </ligand>
</feature>
<feature type="binding site" evidence="12">
    <location>
        <position position="174"/>
    </location>
    <ligand>
        <name>ATP</name>
        <dbReference type="ChEBI" id="CHEBI:30616"/>
    </ligand>
</feature>
<dbReference type="PANTHER" id="PTHR11528">
    <property type="entry name" value="HEAT SHOCK PROTEIN 90 FAMILY MEMBER"/>
    <property type="match status" value="1"/>
</dbReference>
<organism evidence="16 17">
    <name type="scientific">Ambrosia artemisiifolia</name>
    <name type="common">Common ragweed</name>
    <dbReference type="NCBI Taxonomy" id="4212"/>
    <lineage>
        <taxon>Eukaryota</taxon>
        <taxon>Viridiplantae</taxon>
        <taxon>Streptophyta</taxon>
        <taxon>Embryophyta</taxon>
        <taxon>Tracheophyta</taxon>
        <taxon>Spermatophyta</taxon>
        <taxon>Magnoliopsida</taxon>
        <taxon>eudicotyledons</taxon>
        <taxon>Gunneridae</taxon>
        <taxon>Pentapetalae</taxon>
        <taxon>asterids</taxon>
        <taxon>campanulids</taxon>
        <taxon>Asterales</taxon>
        <taxon>Asteraceae</taxon>
        <taxon>Asteroideae</taxon>
        <taxon>Heliantheae alliance</taxon>
        <taxon>Heliantheae</taxon>
        <taxon>Ambrosia</taxon>
    </lineage>
</organism>
<dbReference type="GO" id="GO:0005524">
    <property type="term" value="F:ATP binding"/>
    <property type="evidence" value="ECO:0007669"/>
    <property type="project" value="UniProtKB-KW"/>
</dbReference>
<dbReference type="PRINTS" id="PR00775">
    <property type="entry name" value="HEATSHOCK90"/>
</dbReference>
<feature type="region of interest" description="Disordered" evidence="13">
    <location>
        <begin position="294"/>
        <end position="334"/>
    </location>
</feature>
<dbReference type="GO" id="GO:0016887">
    <property type="term" value="F:ATP hydrolysis activity"/>
    <property type="evidence" value="ECO:0007669"/>
    <property type="project" value="InterPro"/>
</dbReference>
<comment type="caution">
    <text evidence="16">The sequence shown here is derived from an EMBL/GenBank/DDBJ whole genome shotgun (WGS) entry which is preliminary data.</text>
</comment>
<dbReference type="FunFam" id="3.30.230.80:FF:000006">
    <property type="entry name" value="endoplasmin homolog"/>
    <property type="match status" value="1"/>
</dbReference>
<keyword evidence="5" id="KW-0256">Endoplasmic reticulum</keyword>
<evidence type="ECO:0000313" key="17">
    <source>
        <dbReference type="Proteomes" id="UP001206925"/>
    </source>
</evidence>
<feature type="domain" description="Histidine kinase/HSP90-like ATPase" evidence="15">
    <location>
        <begin position="100"/>
        <end position="257"/>
    </location>
</feature>
<dbReference type="InterPro" id="IPR019805">
    <property type="entry name" value="Heat_shock_protein_90_CS"/>
</dbReference>
<dbReference type="Gene3D" id="1.20.120.790">
    <property type="entry name" value="Heat shock protein 90, C-terminal domain"/>
    <property type="match status" value="1"/>
</dbReference>
<dbReference type="Pfam" id="PF00183">
    <property type="entry name" value="HSP90"/>
    <property type="match status" value="1"/>
</dbReference>
<evidence type="ECO:0000256" key="2">
    <source>
        <dbReference type="ARBA" id="ARBA00008239"/>
    </source>
</evidence>
<dbReference type="InterPro" id="IPR036890">
    <property type="entry name" value="HATPase_C_sf"/>
</dbReference>
<dbReference type="FunFam" id="3.40.50.11260:FF:000006">
    <property type="entry name" value="endoplasmin homolog"/>
    <property type="match status" value="1"/>
</dbReference>
<name>A0AAD5C8W4_AMBAR</name>